<evidence type="ECO:0000256" key="2">
    <source>
        <dbReference type="ARBA" id="ARBA00023242"/>
    </source>
</evidence>
<accession>A0A8K0VSH8</accession>
<dbReference type="InterPro" id="IPR001138">
    <property type="entry name" value="Zn2Cys6_DnaBD"/>
</dbReference>
<dbReference type="Gene3D" id="4.10.240.10">
    <property type="entry name" value="Zn(2)-C6 fungal-type DNA-binding domain"/>
    <property type="match status" value="1"/>
</dbReference>
<dbReference type="Proteomes" id="UP000813461">
    <property type="component" value="Unassembled WGS sequence"/>
</dbReference>
<protein>
    <submittedName>
        <fullName evidence="5">Fungal-specific transcription factor domain-containing protein</fullName>
    </submittedName>
</protein>
<dbReference type="PANTHER" id="PTHR46910">
    <property type="entry name" value="TRANSCRIPTION FACTOR PDR1"/>
    <property type="match status" value="1"/>
</dbReference>
<feature type="region of interest" description="Disordered" evidence="3">
    <location>
        <begin position="754"/>
        <end position="810"/>
    </location>
</feature>
<feature type="domain" description="Zn(2)-C6 fungal-type" evidence="4">
    <location>
        <begin position="113"/>
        <end position="144"/>
    </location>
</feature>
<feature type="compositionally biased region" description="Low complexity" evidence="3">
    <location>
        <begin position="36"/>
        <end position="74"/>
    </location>
</feature>
<dbReference type="EMBL" id="JAGMVJ010000024">
    <property type="protein sequence ID" value="KAH7071772.1"/>
    <property type="molecule type" value="Genomic_DNA"/>
</dbReference>
<feature type="region of interest" description="Disordered" evidence="3">
    <location>
        <begin position="1"/>
        <end position="120"/>
    </location>
</feature>
<evidence type="ECO:0000256" key="3">
    <source>
        <dbReference type="SAM" id="MobiDB-lite"/>
    </source>
</evidence>
<dbReference type="GO" id="GO:0000981">
    <property type="term" value="F:DNA-binding transcription factor activity, RNA polymerase II-specific"/>
    <property type="evidence" value="ECO:0007669"/>
    <property type="project" value="InterPro"/>
</dbReference>
<keyword evidence="1" id="KW-0479">Metal-binding</keyword>
<keyword evidence="2" id="KW-0539">Nucleus</keyword>
<dbReference type="Pfam" id="PF00172">
    <property type="entry name" value="Zn_clus"/>
    <property type="match status" value="1"/>
</dbReference>
<dbReference type="Pfam" id="PF04082">
    <property type="entry name" value="Fungal_trans"/>
    <property type="match status" value="1"/>
</dbReference>
<dbReference type="GO" id="GO:0008270">
    <property type="term" value="F:zinc ion binding"/>
    <property type="evidence" value="ECO:0007669"/>
    <property type="project" value="InterPro"/>
</dbReference>
<reference evidence="5" key="1">
    <citation type="journal article" date="2021" name="Nat. Commun.">
        <title>Genetic determinants of endophytism in the Arabidopsis root mycobiome.</title>
        <authorList>
            <person name="Mesny F."/>
            <person name="Miyauchi S."/>
            <person name="Thiergart T."/>
            <person name="Pickel B."/>
            <person name="Atanasova L."/>
            <person name="Karlsson M."/>
            <person name="Huettel B."/>
            <person name="Barry K.W."/>
            <person name="Haridas S."/>
            <person name="Chen C."/>
            <person name="Bauer D."/>
            <person name="Andreopoulos W."/>
            <person name="Pangilinan J."/>
            <person name="LaButti K."/>
            <person name="Riley R."/>
            <person name="Lipzen A."/>
            <person name="Clum A."/>
            <person name="Drula E."/>
            <person name="Henrissat B."/>
            <person name="Kohler A."/>
            <person name="Grigoriev I.V."/>
            <person name="Martin F.M."/>
            <person name="Hacquard S."/>
        </authorList>
    </citation>
    <scope>NUCLEOTIDE SEQUENCE</scope>
    <source>
        <strain evidence="5">MPI-SDFR-AT-0120</strain>
    </source>
</reference>
<dbReference type="OrthoDB" id="2110361at2759"/>
<keyword evidence="6" id="KW-1185">Reference proteome</keyword>
<feature type="compositionally biased region" description="Pro residues" evidence="3">
    <location>
        <begin position="785"/>
        <end position="795"/>
    </location>
</feature>
<organism evidence="5 6">
    <name type="scientific">Paraphoma chrysanthemicola</name>
    <dbReference type="NCBI Taxonomy" id="798071"/>
    <lineage>
        <taxon>Eukaryota</taxon>
        <taxon>Fungi</taxon>
        <taxon>Dikarya</taxon>
        <taxon>Ascomycota</taxon>
        <taxon>Pezizomycotina</taxon>
        <taxon>Dothideomycetes</taxon>
        <taxon>Pleosporomycetidae</taxon>
        <taxon>Pleosporales</taxon>
        <taxon>Pleosporineae</taxon>
        <taxon>Phaeosphaeriaceae</taxon>
        <taxon>Paraphoma</taxon>
    </lineage>
</organism>
<dbReference type="AlphaFoldDB" id="A0A8K0VSH8"/>
<evidence type="ECO:0000313" key="6">
    <source>
        <dbReference type="Proteomes" id="UP000813461"/>
    </source>
</evidence>
<gene>
    <name evidence="5" type="ORF">FB567DRAFT_210405</name>
</gene>
<evidence type="ECO:0000313" key="5">
    <source>
        <dbReference type="EMBL" id="KAH7071772.1"/>
    </source>
</evidence>
<feature type="compositionally biased region" description="Polar residues" evidence="3">
    <location>
        <begin position="772"/>
        <end position="782"/>
    </location>
</feature>
<evidence type="ECO:0000259" key="4">
    <source>
        <dbReference type="PROSITE" id="PS50048"/>
    </source>
</evidence>
<dbReference type="InterPro" id="IPR007219">
    <property type="entry name" value="XnlR_reg_dom"/>
</dbReference>
<dbReference type="CDD" id="cd00067">
    <property type="entry name" value="GAL4"/>
    <property type="match status" value="1"/>
</dbReference>
<dbReference type="PROSITE" id="PS50048">
    <property type="entry name" value="ZN2_CY6_FUNGAL_2"/>
    <property type="match status" value="1"/>
</dbReference>
<dbReference type="PROSITE" id="PS00463">
    <property type="entry name" value="ZN2_CY6_FUNGAL_1"/>
    <property type="match status" value="1"/>
</dbReference>
<feature type="compositionally biased region" description="Polar residues" evidence="3">
    <location>
        <begin position="77"/>
        <end position="100"/>
    </location>
</feature>
<dbReference type="InterPro" id="IPR050987">
    <property type="entry name" value="AtrR-like"/>
</dbReference>
<dbReference type="SMART" id="SM00066">
    <property type="entry name" value="GAL4"/>
    <property type="match status" value="1"/>
</dbReference>
<dbReference type="GO" id="GO:0003677">
    <property type="term" value="F:DNA binding"/>
    <property type="evidence" value="ECO:0007669"/>
    <property type="project" value="InterPro"/>
</dbReference>
<comment type="caution">
    <text evidence="5">The sequence shown here is derived from an EMBL/GenBank/DDBJ whole genome shotgun (WGS) entry which is preliminary data.</text>
</comment>
<proteinExistence type="predicted"/>
<dbReference type="GO" id="GO:0006351">
    <property type="term" value="P:DNA-templated transcription"/>
    <property type="evidence" value="ECO:0007669"/>
    <property type="project" value="InterPro"/>
</dbReference>
<feature type="compositionally biased region" description="Low complexity" evidence="3">
    <location>
        <begin position="692"/>
        <end position="706"/>
    </location>
</feature>
<dbReference type="CDD" id="cd12148">
    <property type="entry name" value="fungal_TF_MHR"/>
    <property type="match status" value="1"/>
</dbReference>
<feature type="region of interest" description="Disordered" evidence="3">
    <location>
        <begin position="178"/>
        <end position="213"/>
    </location>
</feature>
<dbReference type="SUPFAM" id="SSF57701">
    <property type="entry name" value="Zn2/Cys6 DNA-binding domain"/>
    <property type="match status" value="1"/>
</dbReference>
<feature type="region of interest" description="Disordered" evidence="3">
    <location>
        <begin position="690"/>
        <end position="732"/>
    </location>
</feature>
<feature type="compositionally biased region" description="Low complexity" evidence="3">
    <location>
        <begin position="718"/>
        <end position="732"/>
    </location>
</feature>
<dbReference type="PANTHER" id="PTHR46910:SF1">
    <property type="entry name" value="MISCELLANEOUS ZN(II)2CYS6 TRANSCRIPTION FACTOR (EUROFUNG)-RELATED"/>
    <property type="match status" value="1"/>
</dbReference>
<sequence>MSQTAPEMRPSPPGSTAGSPQAMIPPPNPFTVAPQSSRTTSLAAPSLTLTGSRSPGYSSNSYSHSTSPSTTSGGLPDSQTQDASGMIISPTQISSASLNAQKRAYRQRRKDPSCDACRERKVKCDATETSACSECSSRNHKCQFTKETNRRMSSIKQVQDLQSQIAELTQLNTHLRTKATVGESAEGERSEMKRRHSGAQPGAAPGPHKILPPVMDNFDRVRENIRTHSRGIFSIGHLYDAPPIRSSTTLPAIPPRPDFVRLSRSYLESIHEWYPIVHWPTFQSEVDELYMARTFDGVTRDWIGLFFAVLACGSLHFDGAAPHDIGQPTLTGTACFEQATHALTPWQHELSIMHVQAALLLSIYAAESNWRTLGSMWLGFATRAAQELDLHCERDSGSAVDTEIRRRLWWALYTRDRTSSLDSMRPMLINEDDCETSLPTLVEDRYIQAQGLFRSQSTTAPVVGSLAVVHMSRLYPQIHQALKSSIVYSFELQSFDEQFRAKALLLPDAYRIGSKMALEVSALPPLFTLFSVRFHLSRRNLTPVCRSPERVEALSRCVSIAQDTANYISRTLHNPANQEAERTWQTRVALIASNMICLHVWRCMLVLCFRGDYVSALMCLHLSSAIGSTRRVNTECGRYTVFFLEQLLGRIRSGQGSPQQLERDEEMLAYVSGDVQGSVEHSWVFAGANMKSPSSSQRSPLSAMRSHGQDELMRDAMPSRTSSSSPMRTTTRWNEWANIEHLIRQLMEDNRPRTATYYSTPHNPVKRVQLGPESQTSPKQAQTPVPAPAPTPTPNTAPSSTSRISIANII</sequence>
<dbReference type="InterPro" id="IPR036864">
    <property type="entry name" value="Zn2-C6_fun-type_DNA-bd_sf"/>
</dbReference>
<feature type="compositionally biased region" description="Basic and acidic residues" evidence="3">
    <location>
        <begin position="110"/>
        <end position="120"/>
    </location>
</feature>
<evidence type="ECO:0000256" key="1">
    <source>
        <dbReference type="ARBA" id="ARBA00022723"/>
    </source>
</evidence>
<name>A0A8K0VSH8_9PLEO</name>
<dbReference type="SMART" id="SM00906">
    <property type="entry name" value="Fungal_trans"/>
    <property type="match status" value="1"/>
</dbReference>